<dbReference type="InterPro" id="IPR001128">
    <property type="entry name" value="Cyt_P450"/>
</dbReference>
<dbReference type="InterPro" id="IPR050121">
    <property type="entry name" value="Cytochrome_P450_monoxygenase"/>
</dbReference>
<dbReference type="PANTHER" id="PTHR24305">
    <property type="entry name" value="CYTOCHROME P450"/>
    <property type="match status" value="1"/>
</dbReference>
<dbReference type="GO" id="GO:0020037">
    <property type="term" value="F:heme binding"/>
    <property type="evidence" value="ECO:0007669"/>
    <property type="project" value="InterPro"/>
</dbReference>
<name>A0A848L0T2_9ACTN</name>
<proteinExistence type="inferred from homology"/>
<organism evidence="2 3">
    <name type="scientific">Gordonia asplenii</name>
    <dbReference type="NCBI Taxonomy" id="2725283"/>
    <lineage>
        <taxon>Bacteria</taxon>
        <taxon>Bacillati</taxon>
        <taxon>Actinomycetota</taxon>
        <taxon>Actinomycetes</taxon>
        <taxon>Mycobacteriales</taxon>
        <taxon>Gordoniaceae</taxon>
        <taxon>Gordonia</taxon>
    </lineage>
</organism>
<dbReference type="PANTHER" id="PTHR24305:SF166">
    <property type="entry name" value="CYTOCHROME P450 12A4, MITOCHONDRIAL-RELATED"/>
    <property type="match status" value="1"/>
</dbReference>
<dbReference type="Gene3D" id="1.10.630.10">
    <property type="entry name" value="Cytochrome P450"/>
    <property type="match status" value="1"/>
</dbReference>
<dbReference type="Pfam" id="PF00067">
    <property type="entry name" value="p450"/>
    <property type="match status" value="1"/>
</dbReference>
<evidence type="ECO:0000256" key="1">
    <source>
        <dbReference type="ARBA" id="ARBA00010617"/>
    </source>
</evidence>
<dbReference type="InterPro" id="IPR036396">
    <property type="entry name" value="Cyt_P450_sf"/>
</dbReference>
<evidence type="ECO:0000313" key="2">
    <source>
        <dbReference type="EMBL" id="NMO04416.1"/>
    </source>
</evidence>
<dbReference type="GO" id="GO:0004497">
    <property type="term" value="F:monooxygenase activity"/>
    <property type="evidence" value="ECO:0007669"/>
    <property type="project" value="InterPro"/>
</dbReference>
<protein>
    <submittedName>
        <fullName evidence="2">Cytochrome P450</fullName>
    </submittedName>
</protein>
<dbReference type="AlphaFoldDB" id="A0A848L0T2"/>
<comment type="caution">
    <text evidence="2">The sequence shown here is derived from an EMBL/GenBank/DDBJ whole genome shotgun (WGS) entry which is preliminary data.</text>
</comment>
<dbReference type="GO" id="GO:0016705">
    <property type="term" value="F:oxidoreductase activity, acting on paired donors, with incorporation or reduction of molecular oxygen"/>
    <property type="evidence" value="ECO:0007669"/>
    <property type="project" value="InterPro"/>
</dbReference>
<evidence type="ECO:0000313" key="3">
    <source>
        <dbReference type="Proteomes" id="UP000550729"/>
    </source>
</evidence>
<comment type="similarity">
    <text evidence="1">Belongs to the cytochrome P450 family.</text>
</comment>
<dbReference type="EMBL" id="JABBNB010000035">
    <property type="protein sequence ID" value="NMO04416.1"/>
    <property type="molecule type" value="Genomic_DNA"/>
</dbReference>
<accession>A0A848L0T2</accession>
<dbReference type="RefSeq" id="WP_170196921.1">
    <property type="nucleotide sequence ID" value="NZ_JABBNB010000035.1"/>
</dbReference>
<dbReference type="SUPFAM" id="SSF48264">
    <property type="entry name" value="Cytochrome P450"/>
    <property type="match status" value="1"/>
</dbReference>
<gene>
    <name evidence="2" type="ORF">HH308_24660</name>
</gene>
<sequence length="439" mass="47247">MSAPQQASVLEGLEFTLTAAAPNMVTGLFSRKEGAVKVASLLDVDRRGYDTIAGLVRKYGPAPFYVRVAGNNSVLVTDPSDIEFVLAGSPALFASNPKAKQQGMMVFQPDALTLSRSGDWEGRRAFAEAVLDTGKPLHRLAATFLDVARDEADQLADADEIAWPAINAAFQRLTRRVVLGERAARDTQLTDTLSTLMAQANGTPGKVGEEYPDLLHYLKRYTAEPESDCLAGLFAEAPQDVHGPLEGQIVHWLFAMGDTLPANLLRTLVVLATHNEIRAGIKAEIGAADLSSASDVVGLSELAGAIYEAMRLWPTTPMLGRVALGDVDFPSGVSVPADADILIHNIFNHRNADLVENADSFDPQRWVTGDAGSYWGFNFFSNGPQGCPGLHLSLFLGQAFLARLLSTRELVSKNADVRPTEPLPFGLNYFTATVGLRPA</sequence>
<dbReference type="Proteomes" id="UP000550729">
    <property type="component" value="Unassembled WGS sequence"/>
</dbReference>
<reference evidence="2 3" key="1">
    <citation type="submission" date="2020-04" db="EMBL/GenBank/DDBJ databases">
        <title>Gordonia sp. nov. TBRC 11910.</title>
        <authorList>
            <person name="Suriyachadkun C."/>
        </authorList>
    </citation>
    <scope>NUCLEOTIDE SEQUENCE [LARGE SCALE GENOMIC DNA]</scope>
    <source>
        <strain evidence="2 3">TBRC 11910</strain>
    </source>
</reference>
<dbReference type="GO" id="GO:0005506">
    <property type="term" value="F:iron ion binding"/>
    <property type="evidence" value="ECO:0007669"/>
    <property type="project" value="InterPro"/>
</dbReference>
<keyword evidence="3" id="KW-1185">Reference proteome</keyword>